<keyword evidence="2" id="KW-0812">Transmembrane</keyword>
<evidence type="ECO:0000313" key="3">
    <source>
        <dbReference type="EMBL" id="OHA07361.1"/>
    </source>
</evidence>
<dbReference type="STRING" id="1802279.A3B34_02810"/>
<keyword evidence="2" id="KW-1133">Transmembrane helix</keyword>
<sequence>MHKTGWTVERTAGLLFLTIGCLLFLALKSSDLVQKGPQKPRYAMYVTGGAFTMLGGVILYQSVHWRWIGMRLCMIHRRSKPPKQHRAATIRERTPPLRHIPSLGDGFVPPPASRSAPEHWQDLPKPINPEWTRLFQQVADMRSREEDPGRKAALRDIEARLQGMPNRKPGTARYWHSKARGIARREEAG</sequence>
<protein>
    <submittedName>
        <fullName evidence="3">Uncharacterized protein</fullName>
    </submittedName>
</protein>
<proteinExistence type="predicted"/>
<dbReference type="EMBL" id="MHQR01000020">
    <property type="protein sequence ID" value="OHA07361.1"/>
    <property type="molecule type" value="Genomic_DNA"/>
</dbReference>
<accession>A0A1G2L929</accession>
<evidence type="ECO:0000256" key="2">
    <source>
        <dbReference type="SAM" id="Phobius"/>
    </source>
</evidence>
<feature type="region of interest" description="Disordered" evidence="1">
    <location>
        <begin position="161"/>
        <end position="189"/>
    </location>
</feature>
<name>A0A1G2L929_9BACT</name>
<feature type="transmembrane region" description="Helical" evidence="2">
    <location>
        <begin position="12"/>
        <end position="30"/>
    </location>
</feature>
<evidence type="ECO:0000313" key="4">
    <source>
        <dbReference type="Proteomes" id="UP000176510"/>
    </source>
</evidence>
<reference evidence="3 4" key="1">
    <citation type="journal article" date="2016" name="Nat. Commun.">
        <title>Thousands of microbial genomes shed light on interconnected biogeochemical processes in an aquifer system.</title>
        <authorList>
            <person name="Anantharaman K."/>
            <person name="Brown C.T."/>
            <person name="Hug L.A."/>
            <person name="Sharon I."/>
            <person name="Castelle C.J."/>
            <person name="Probst A.J."/>
            <person name="Thomas B.C."/>
            <person name="Singh A."/>
            <person name="Wilkins M.J."/>
            <person name="Karaoz U."/>
            <person name="Brodie E.L."/>
            <person name="Williams K.H."/>
            <person name="Hubbard S.S."/>
            <person name="Banfield J.F."/>
        </authorList>
    </citation>
    <scope>NUCLEOTIDE SEQUENCE [LARGE SCALE GENOMIC DNA]</scope>
</reference>
<evidence type="ECO:0000256" key="1">
    <source>
        <dbReference type="SAM" id="MobiDB-lite"/>
    </source>
</evidence>
<keyword evidence="2" id="KW-0472">Membrane</keyword>
<organism evidence="3 4">
    <name type="scientific">Candidatus Sungbacteria bacterium RIFCSPLOWO2_01_FULL_54_21</name>
    <dbReference type="NCBI Taxonomy" id="1802279"/>
    <lineage>
        <taxon>Bacteria</taxon>
        <taxon>Candidatus Sungiibacteriota</taxon>
    </lineage>
</organism>
<dbReference type="Proteomes" id="UP000176510">
    <property type="component" value="Unassembled WGS sequence"/>
</dbReference>
<feature type="transmembrane region" description="Helical" evidence="2">
    <location>
        <begin position="42"/>
        <end position="60"/>
    </location>
</feature>
<gene>
    <name evidence="3" type="ORF">A3B34_02810</name>
</gene>
<dbReference type="AlphaFoldDB" id="A0A1G2L929"/>
<dbReference type="PROSITE" id="PS51257">
    <property type="entry name" value="PROKAR_LIPOPROTEIN"/>
    <property type="match status" value="1"/>
</dbReference>
<comment type="caution">
    <text evidence="3">The sequence shown here is derived from an EMBL/GenBank/DDBJ whole genome shotgun (WGS) entry which is preliminary data.</text>
</comment>